<evidence type="ECO:0000259" key="9">
    <source>
        <dbReference type="PROSITE" id="PS50850"/>
    </source>
</evidence>
<dbReference type="SUPFAM" id="SSF103473">
    <property type="entry name" value="MFS general substrate transporter"/>
    <property type="match status" value="1"/>
</dbReference>
<feature type="transmembrane region" description="Helical" evidence="8">
    <location>
        <begin position="248"/>
        <end position="271"/>
    </location>
</feature>
<evidence type="ECO:0000313" key="10">
    <source>
        <dbReference type="EMBL" id="KOO52576.1"/>
    </source>
</evidence>
<dbReference type="PANTHER" id="PTHR42718:SF9">
    <property type="entry name" value="MAJOR FACILITATOR SUPERFAMILY MULTIDRUG TRANSPORTER MFSC"/>
    <property type="match status" value="1"/>
</dbReference>
<gene>
    <name evidence="10" type="ORF">AMD00_00375</name>
</gene>
<evidence type="ECO:0000256" key="5">
    <source>
        <dbReference type="ARBA" id="ARBA00022692"/>
    </source>
</evidence>
<comment type="similarity">
    <text evidence="2">Belongs to the major facilitator superfamily. EmrB family.</text>
</comment>
<feature type="transmembrane region" description="Helical" evidence="8">
    <location>
        <begin position="383"/>
        <end position="404"/>
    </location>
</feature>
<feature type="transmembrane region" description="Helical" evidence="8">
    <location>
        <begin position="312"/>
        <end position="331"/>
    </location>
</feature>
<feature type="transmembrane region" description="Helical" evidence="8">
    <location>
        <begin position="59"/>
        <end position="80"/>
    </location>
</feature>
<dbReference type="InterPro" id="IPR020846">
    <property type="entry name" value="MFS_dom"/>
</dbReference>
<accession>A0A0M0LNK0</accession>
<dbReference type="Gene3D" id="1.20.1250.20">
    <property type="entry name" value="MFS general substrate transporter like domains"/>
    <property type="match status" value="1"/>
</dbReference>
<dbReference type="OrthoDB" id="9807274at2"/>
<keyword evidence="6 8" id="KW-1133">Transmembrane helix</keyword>
<keyword evidence="4" id="KW-1003">Cell membrane</keyword>
<dbReference type="GO" id="GO:0005886">
    <property type="term" value="C:plasma membrane"/>
    <property type="evidence" value="ECO:0007669"/>
    <property type="project" value="UniProtKB-SubCell"/>
</dbReference>
<dbReference type="InterPro" id="IPR036259">
    <property type="entry name" value="MFS_trans_sf"/>
</dbReference>
<dbReference type="AlphaFoldDB" id="A0A0M0LNK0"/>
<dbReference type="PROSITE" id="PS50850">
    <property type="entry name" value="MFS"/>
    <property type="match status" value="1"/>
</dbReference>
<feature type="transmembrane region" description="Helical" evidence="8">
    <location>
        <begin position="86"/>
        <end position="109"/>
    </location>
</feature>
<dbReference type="Pfam" id="PF07690">
    <property type="entry name" value="MFS_1"/>
    <property type="match status" value="1"/>
</dbReference>
<evidence type="ECO:0000256" key="4">
    <source>
        <dbReference type="ARBA" id="ARBA00022475"/>
    </source>
</evidence>
<proteinExistence type="inferred from homology"/>
<dbReference type="PANTHER" id="PTHR42718">
    <property type="entry name" value="MAJOR FACILITATOR SUPERFAMILY MULTIDRUG TRANSPORTER MFSC"/>
    <property type="match status" value="1"/>
</dbReference>
<evidence type="ECO:0000256" key="7">
    <source>
        <dbReference type="ARBA" id="ARBA00023136"/>
    </source>
</evidence>
<evidence type="ECO:0000256" key="2">
    <source>
        <dbReference type="ARBA" id="ARBA00008537"/>
    </source>
</evidence>
<sequence>MFMVSMDGTIVNVILPTISKEFNIEPSSTSGINVGYLVSLAVFLPVAGWLGDRFGTKKIFLMALGVFTAASLLCGVANNLQTLNLFRILQGAGGGVLTPVGMAILFRTFPAEERPKVSRSLVLPIAFAPAIGPIIGGFFAEQLSWRWAFYINVPFGIIVLLFGLLFLKEHKEPATGRLDLPGFLLSAVGFSMLMYALNIGPSKGWSSPVIMYTGFVGFVCVCSFVLIELRVNKPMLDLRLLNDRLFRTLGIISLFSMAGLLGLLFVFPLMYQNATNATPLESGLATFPEALGLMVASRMMPWTSKKLSINQVIWIGLLLTTMIFSLISIVGPTANSWFLRVLLFSVGLCLGHTVVAVQFSTFTNITSASMGRATTLFNVQNRIGSAFGVAILASILGAVGNGLVETSGGEPFNLVSYQLALFGSVVFLIIALLFALSLRKEDFKAVISKQVTPKPSHIEPVIRGRE</sequence>
<organism evidence="10 11">
    <name type="scientific">Viridibacillus arvi</name>
    <dbReference type="NCBI Taxonomy" id="263475"/>
    <lineage>
        <taxon>Bacteria</taxon>
        <taxon>Bacillati</taxon>
        <taxon>Bacillota</taxon>
        <taxon>Bacilli</taxon>
        <taxon>Bacillales</taxon>
        <taxon>Caryophanaceae</taxon>
        <taxon>Viridibacillus</taxon>
    </lineage>
</organism>
<dbReference type="Proteomes" id="UP000036867">
    <property type="component" value="Unassembled WGS sequence"/>
</dbReference>
<dbReference type="PATRIC" id="fig|263475.3.peg.374"/>
<evidence type="ECO:0000256" key="3">
    <source>
        <dbReference type="ARBA" id="ARBA00022448"/>
    </source>
</evidence>
<comment type="subcellular location">
    <subcellularLocation>
        <location evidence="1">Cell membrane</location>
        <topology evidence="1">Multi-pass membrane protein</topology>
    </subcellularLocation>
</comment>
<keyword evidence="5 8" id="KW-0812">Transmembrane</keyword>
<dbReference type="EMBL" id="LILB01000001">
    <property type="protein sequence ID" value="KOO52576.1"/>
    <property type="molecule type" value="Genomic_DNA"/>
</dbReference>
<keyword evidence="11" id="KW-1185">Reference proteome</keyword>
<reference evidence="11" key="1">
    <citation type="submission" date="2015-08" db="EMBL/GenBank/DDBJ databases">
        <title>Fjat-10028 dsm 16317.</title>
        <authorList>
            <person name="Liu B."/>
            <person name="Wang J."/>
            <person name="Zhu Y."/>
            <person name="Liu G."/>
            <person name="Chen Q."/>
            <person name="Chen Z."/>
            <person name="Lan J."/>
            <person name="Che J."/>
            <person name="Ge C."/>
            <person name="Shi H."/>
            <person name="Pan Z."/>
            <person name="Liu X."/>
        </authorList>
    </citation>
    <scope>NUCLEOTIDE SEQUENCE [LARGE SCALE GENOMIC DNA]</scope>
    <source>
        <strain evidence="11">DSM 16317</strain>
    </source>
</reference>
<feature type="transmembrane region" description="Helical" evidence="8">
    <location>
        <begin position="416"/>
        <end position="438"/>
    </location>
</feature>
<evidence type="ECO:0000256" key="8">
    <source>
        <dbReference type="SAM" id="Phobius"/>
    </source>
</evidence>
<feature type="transmembrane region" description="Helical" evidence="8">
    <location>
        <begin position="34"/>
        <end position="52"/>
    </location>
</feature>
<dbReference type="InterPro" id="IPR011701">
    <property type="entry name" value="MFS"/>
</dbReference>
<dbReference type="InterPro" id="IPR004638">
    <property type="entry name" value="EmrB-like"/>
</dbReference>
<feature type="transmembrane region" description="Helical" evidence="8">
    <location>
        <begin position="147"/>
        <end position="166"/>
    </location>
</feature>
<dbReference type="NCBIfam" id="TIGR00711">
    <property type="entry name" value="efflux_EmrB"/>
    <property type="match status" value="1"/>
</dbReference>
<comment type="caution">
    <text evidence="10">The sequence shown here is derived from an EMBL/GenBank/DDBJ whole genome shotgun (WGS) entry which is preliminary data.</text>
</comment>
<evidence type="ECO:0000256" key="1">
    <source>
        <dbReference type="ARBA" id="ARBA00004651"/>
    </source>
</evidence>
<evidence type="ECO:0000313" key="11">
    <source>
        <dbReference type="Proteomes" id="UP000036867"/>
    </source>
</evidence>
<feature type="transmembrane region" description="Helical" evidence="8">
    <location>
        <begin position="121"/>
        <end position="141"/>
    </location>
</feature>
<evidence type="ECO:0000256" key="6">
    <source>
        <dbReference type="ARBA" id="ARBA00022989"/>
    </source>
</evidence>
<protein>
    <submittedName>
        <fullName evidence="10">Disulfide bond formation protein DsbA</fullName>
    </submittedName>
</protein>
<keyword evidence="3" id="KW-0813">Transport</keyword>
<dbReference type="STRING" id="263475.AMD00_00375"/>
<dbReference type="GO" id="GO:0022857">
    <property type="term" value="F:transmembrane transporter activity"/>
    <property type="evidence" value="ECO:0007669"/>
    <property type="project" value="InterPro"/>
</dbReference>
<keyword evidence="7 8" id="KW-0472">Membrane</keyword>
<feature type="domain" description="Major facilitator superfamily (MFS) profile" evidence="9">
    <location>
        <begin position="1"/>
        <end position="443"/>
    </location>
</feature>
<feature type="transmembrane region" description="Helical" evidence="8">
    <location>
        <begin position="178"/>
        <end position="197"/>
    </location>
</feature>
<feature type="transmembrane region" description="Helical" evidence="8">
    <location>
        <begin position="209"/>
        <end position="227"/>
    </location>
</feature>
<dbReference type="Gene3D" id="1.20.1720.10">
    <property type="entry name" value="Multidrug resistance protein D"/>
    <property type="match status" value="1"/>
</dbReference>
<name>A0A0M0LNK0_9BACL</name>
<feature type="transmembrane region" description="Helical" evidence="8">
    <location>
        <begin position="337"/>
        <end position="362"/>
    </location>
</feature>